<dbReference type="GO" id="GO:0051539">
    <property type="term" value="F:4 iron, 4 sulfur cluster binding"/>
    <property type="evidence" value="ECO:0007669"/>
    <property type="project" value="TreeGrafter"/>
</dbReference>
<dbReference type="GO" id="GO:0051604">
    <property type="term" value="P:protein maturation"/>
    <property type="evidence" value="ECO:0007669"/>
    <property type="project" value="TreeGrafter"/>
</dbReference>
<keyword evidence="2" id="KW-0479">Metal-binding</keyword>
<evidence type="ECO:0000256" key="2">
    <source>
        <dbReference type="ARBA" id="ARBA00022723"/>
    </source>
</evidence>
<dbReference type="RefSeq" id="WP_007047626.1">
    <property type="nucleotide sequence ID" value="NZ_GG704769.1"/>
</dbReference>
<dbReference type="Gene3D" id="6.10.20.100">
    <property type="match status" value="1"/>
</dbReference>
<proteinExistence type="inferred from homology"/>
<comment type="caution">
    <text evidence="4">The sequence shown here is derived from an EMBL/GenBank/DDBJ whole genome shotgun (WGS) entry which is preliminary data.</text>
</comment>
<keyword evidence="3" id="KW-0408">Iron</keyword>
<keyword evidence="5" id="KW-1185">Reference proteome</keyword>
<dbReference type="Pfam" id="PF01924">
    <property type="entry name" value="HypD"/>
    <property type="match status" value="1"/>
</dbReference>
<dbReference type="InterPro" id="IPR042244">
    <property type="entry name" value="HypD_2_sf"/>
</dbReference>
<evidence type="ECO:0000256" key="1">
    <source>
        <dbReference type="ARBA" id="ARBA00007888"/>
    </source>
</evidence>
<evidence type="ECO:0000256" key="3">
    <source>
        <dbReference type="ARBA" id="ARBA00023004"/>
    </source>
</evidence>
<dbReference type="PIRSF" id="PIRSF005622">
    <property type="entry name" value="Hydrgn_mat_hypD"/>
    <property type="match status" value="1"/>
</dbReference>
<dbReference type="Proteomes" id="UP000003438">
    <property type="component" value="Unassembled WGS sequence"/>
</dbReference>
<accession>D1PPE6</accession>
<organism evidence="4 5">
    <name type="scientific">Subdoligranulum variabile DSM 15176</name>
    <dbReference type="NCBI Taxonomy" id="411471"/>
    <lineage>
        <taxon>Bacteria</taxon>
        <taxon>Bacillati</taxon>
        <taxon>Bacillota</taxon>
        <taxon>Clostridia</taxon>
        <taxon>Eubacteriales</taxon>
        <taxon>Oscillospiraceae</taxon>
        <taxon>Subdoligranulum</taxon>
    </lineage>
</organism>
<dbReference type="InterPro" id="IPR002780">
    <property type="entry name" value="Hyd_form_HypD"/>
</dbReference>
<dbReference type="PANTHER" id="PTHR30149">
    <property type="entry name" value="HYDROGENASE PROTEIN ASSEMBLY PROTEIN HYPD"/>
    <property type="match status" value="1"/>
</dbReference>
<dbReference type="PANTHER" id="PTHR30149:SF0">
    <property type="entry name" value="HYDROGENASE MATURATION FACTOR HYPD"/>
    <property type="match status" value="1"/>
</dbReference>
<dbReference type="EMBL" id="ACBY02000026">
    <property type="protein sequence ID" value="EFB75408.1"/>
    <property type="molecule type" value="Genomic_DNA"/>
</dbReference>
<protein>
    <submittedName>
        <fullName evidence="4">Hydrogenase expression/formation protein HypD</fullName>
    </submittedName>
</protein>
<dbReference type="STRING" id="411471.SUBVAR_06261"/>
<dbReference type="OrthoDB" id="9770424at2"/>
<name>D1PPE6_9FIRM</name>
<dbReference type="NCBIfam" id="TIGR00075">
    <property type="entry name" value="hypD"/>
    <property type="match status" value="1"/>
</dbReference>
<dbReference type="InterPro" id="IPR042243">
    <property type="entry name" value="HypD_1"/>
</dbReference>
<gene>
    <name evidence="4" type="primary">hypD</name>
    <name evidence="4" type="ORF">SUBVAR_06261</name>
</gene>
<dbReference type="eggNOG" id="COG0409">
    <property type="taxonomic scope" value="Bacteria"/>
</dbReference>
<dbReference type="GO" id="GO:0070025">
    <property type="term" value="F:carbon monoxide binding"/>
    <property type="evidence" value="ECO:0007669"/>
    <property type="project" value="TreeGrafter"/>
</dbReference>
<dbReference type="GO" id="GO:0005506">
    <property type="term" value="F:iron ion binding"/>
    <property type="evidence" value="ECO:0007669"/>
    <property type="project" value="TreeGrafter"/>
</dbReference>
<reference evidence="4" key="1">
    <citation type="submission" date="2009-12" db="EMBL/GenBank/DDBJ databases">
        <authorList>
            <person name="Weinstock G."/>
            <person name="Sodergren E."/>
            <person name="Clifton S."/>
            <person name="Fulton L."/>
            <person name="Fulton B."/>
            <person name="Courtney L."/>
            <person name="Fronick C."/>
            <person name="Harrison M."/>
            <person name="Strong C."/>
            <person name="Farmer C."/>
            <person name="Delahaunty K."/>
            <person name="Markovic C."/>
            <person name="Hall O."/>
            <person name="Minx P."/>
            <person name="Tomlinson C."/>
            <person name="Mitreva M."/>
            <person name="Nelson J."/>
            <person name="Hou S."/>
            <person name="Wollam A."/>
            <person name="Pepin K.H."/>
            <person name="Johnson M."/>
            <person name="Bhonagiri V."/>
            <person name="Nash W.E."/>
            <person name="Warren W."/>
            <person name="Chinwalla A."/>
            <person name="Mardis E.R."/>
            <person name="Wilson R.K."/>
        </authorList>
    </citation>
    <scope>NUCLEOTIDE SEQUENCE [LARGE SCALE GENOMIC DNA]</scope>
    <source>
        <strain evidence="4">DSM 15176</strain>
    </source>
</reference>
<comment type="similarity">
    <text evidence="1">Belongs to the HypD family.</text>
</comment>
<evidence type="ECO:0000313" key="4">
    <source>
        <dbReference type="EMBL" id="EFB75408.1"/>
    </source>
</evidence>
<dbReference type="HOGENOM" id="CLU_048562_1_0_9"/>
<sequence length="371" mass="38825">MPSDTAWLNAFRHPAGAADLVQDIRRRIEHHAPVRIMEICGTHTMAIAKAGLRSLLAPGVELISGPGCPVCVTPAGDMDAALELSGRPGLIVATYGDLLRVPGSVRGDTLLRRRAAGADVRTVYSAADAVDLARANPDREVVFLGVGFETTTPGTAACVLDAAESGLANFSVFCLLKRTEPALRALLSAPDCGVDALLCPGHVAAVTGVDAFAFLPREYGLPAVVSGFEAGDVLYSVWRLVCMVCGGTPALENEYSRLVTAAGNTAARAAAEAVFLPADSLWRGLGEIPASGLALRPEYARFDAAVRYGLSRRRGTEPPGCRCGSVIRGVLPPEQCPLFGKVCRPEDPVGPCMVSSEGACAAAWKYRPADA</sequence>
<dbReference type="AlphaFoldDB" id="D1PPE6"/>
<evidence type="ECO:0000313" key="5">
    <source>
        <dbReference type="Proteomes" id="UP000003438"/>
    </source>
</evidence>
<dbReference type="Gene3D" id="3.40.50.11750">
    <property type="entry name" value="HypD, alpha/beta domain 1"/>
    <property type="match status" value="2"/>
</dbReference>